<accession>A0AA46ZWY1</accession>
<feature type="region of interest" description="Disordered" evidence="1">
    <location>
        <begin position="42"/>
        <end position="65"/>
    </location>
</feature>
<dbReference type="AlphaFoldDB" id="A0AA46ZWY1"/>
<organism evidence="2 3">
    <name type="scientific">Pseudomonas viridiflava</name>
    <name type="common">Phytomonas viridiflava</name>
    <dbReference type="NCBI Taxonomy" id="33069"/>
    <lineage>
        <taxon>Bacteria</taxon>
        <taxon>Pseudomonadati</taxon>
        <taxon>Pseudomonadota</taxon>
        <taxon>Gammaproteobacteria</taxon>
        <taxon>Pseudomonadales</taxon>
        <taxon>Pseudomonadaceae</taxon>
        <taxon>Pseudomonas</taxon>
    </lineage>
</organism>
<protein>
    <submittedName>
        <fullName evidence="2">Uncharacterized protein</fullName>
    </submittedName>
</protein>
<name>A0AA46ZWY1_PSEVI</name>
<evidence type="ECO:0000256" key="1">
    <source>
        <dbReference type="SAM" id="MobiDB-lite"/>
    </source>
</evidence>
<reference evidence="2" key="1">
    <citation type="submission" date="2019-02" db="EMBL/GenBank/DDBJ databases">
        <authorList>
            <person name="Lutz S."/>
            <person name="Schori C."/>
            <person name="Ahrens C.H."/>
            <person name="Gueguen E."/>
        </authorList>
    </citation>
    <scope>NUCLEOTIDE SEQUENCE</scope>
    <source>
        <strain evidence="2">Psy35</strain>
    </source>
</reference>
<evidence type="ECO:0000313" key="3">
    <source>
        <dbReference type="Proteomes" id="UP001163644"/>
    </source>
</evidence>
<gene>
    <name evidence="2" type="ORF">EZZ81_18395</name>
</gene>
<dbReference type="Proteomes" id="UP001163644">
    <property type="component" value="Chromosome"/>
</dbReference>
<evidence type="ECO:0000313" key="2">
    <source>
        <dbReference type="EMBL" id="UZA70092.1"/>
    </source>
</evidence>
<proteinExistence type="predicted"/>
<dbReference type="EMBL" id="CP036495">
    <property type="protein sequence ID" value="UZA70092.1"/>
    <property type="molecule type" value="Genomic_DNA"/>
</dbReference>
<sequence>MNDDAIFLTNRVDCIAGKPPPTEVALFHNLMMCLMSQASIRTASPATGPRHESCHANPAGRCSPG</sequence>